<evidence type="ECO:0000313" key="7">
    <source>
        <dbReference type="EMBL" id="POH73326.1"/>
    </source>
</evidence>
<dbReference type="GO" id="GO:0005886">
    <property type="term" value="C:plasma membrane"/>
    <property type="evidence" value="ECO:0007669"/>
    <property type="project" value="UniProtKB-SubCell"/>
</dbReference>
<keyword evidence="8" id="KW-1185">Reference proteome</keyword>
<evidence type="ECO:0000313" key="8">
    <source>
        <dbReference type="Proteomes" id="UP000237061"/>
    </source>
</evidence>
<keyword evidence="5 6" id="KW-0472">Membrane</keyword>
<dbReference type="EMBL" id="PPXC01000007">
    <property type="protein sequence ID" value="POH73326.1"/>
    <property type="molecule type" value="Genomic_DNA"/>
</dbReference>
<evidence type="ECO:0000256" key="4">
    <source>
        <dbReference type="ARBA" id="ARBA00022989"/>
    </source>
</evidence>
<keyword evidence="3 6" id="KW-0812">Transmembrane</keyword>
<dbReference type="GO" id="GO:0006865">
    <property type="term" value="P:amino acid transport"/>
    <property type="evidence" value="ECO:0007669"/>
    <property type="project" value="InterPro"/>
</dbReference>
<evidence type="ECO:0000256" key="1">
    <source>
        <dbReference type="ARBA" id="ARBA00004651"/>
    </source>
</evidence>
<sequence length="216" mass="21374">MAVADSESMDITYAFAGGLLAGIGLAAPLGAIGILLIREGLTVGFKRASPAALAVGLMDASYCALAVAVGSMAAPIAASWGSIPRLLGGLALIALGGTGLFKTLAANPSRHELTSPPAKGHRFLIFAGLTAINPATLVYFAALTVGLGAALGSPGAALAFVLGVAVASLDWQLGLVLVGHALRGRITSRAQRLLNMAGHSLVLALGVAAIISSAAT</sequence>
<protein>
    <recommendedName>
        <fullName evidence="9">Lysine transporter LysE</fullName>
    </recommendedName>
</protein>
<accession>A0A2S3ZVP1</accession>
<gene>
    <name evidence="7" type="ORF">CVS27_10410</name>
</gene>
<feature type="transmembrane region" description="Helical" evidence="6">
    <location>
        <begin position="12"/>
        <end position="37"/>
    </location>
</feature>
<feature type="transmembrane region" description="Helical" evidence="6">
    <location>
        <begin position="193"/>
        <end position="215"/>
    </location>
</feature>
<evidence type="ECO:0000256" key="5">
    <source>
        <dbReference type="ARBA" id="ARBA00023136"/>
    </source>
</evidence>
<feature type="transmembrane region" description="Helical" evidence="6">
    <location>
        <begin position="157"/>
        <end position="181"/>
    </location>
</feature>
<feature type="transmembrane region" description="Helical" evidence="6">
    <location>
        <begin position="124"/>
        <end position="151"/>
    </location>
</feature>
<evidence type="ECO:0008006" key="9">
    <source>
        <dbReference type="Google" id="ProtNLM"/>
    </source>
</evidence>
<dbReference type="Pfam" id="PF01810">
    <property type="entry name" value="LysE"/>
    <property type="match status" value="1"/>
</dbReference>
<keyword evidence="2" id="KW-1003">Cell membrane</keyword>
<feature type="transmembrane region" description="Helical" evidence="6">
    <location>
        <begin position="86"/>
        <end position="104"/>
    </location>
</feature>
<proteinExistence type="predicted"/>
<evidence type="ECO:0000256" key="2">
    <source>
        <dbReference type="ARBA" id="ARBA00022475"/>
    </source>
</evidence>
<evidence type="ECO:0000256" key="6">
    <source>
        <dbReference type="SAM" id="Phobius"/>
    </source>
</evidence>
<evidence type="ECO:0000256" key="3">
    <source>
        <dbReference type="ARBA" id="ARBA00022692"/>
    </source>
</evidence>
<reference evidence="7 8" key="1">
    <citation type="submission" date="2018-01" db="EMBL/GenBank/DDBJ databases">
        <title>Arthrobacter sp. nov., from glaciers in China.</title>
        <authorList>
            <person name="Liu Q."/>
            <person name="Xin Y.-H."/>
        </authorList>
    </citation>
    <scope>NUCLEOTIDE SEQUENCE [LARGE SCALE GENOMIC DNA]</scope>
    <source>
        <strain evidence="7 8">HLT2-12-2</strain>
    </source>
</reference>
<comment type="subcellular location">
    <subcellularLocation>
        <location evidence="1">Cell membrane</location>
        <topology evidence="1">Multi-pass membrane protein</topology>
    </subcellularLocation>
</comment>
<keyword evidence="4 6" id="KW-1133">Transmembrane helix</keyword>
<dbReference type="InterPro" id="IPR001123">
    <property type="entry name" value="LeuE-type"/>
</dbReference>
<organism evidence="7 8">
    <name type="scientific">Arthrobacter glacialis</name>
    <dbReference type="NCBI Taxonomy" id="1664"/>
    <lineage>
        <taxon>Bacteria</taxon>
        <taxon>Bacillati</taxon>
        <taxon>Actinomycetota</taxon>
        <taxon>Actinomycetes</taxon>
        <taxon>Micrococcales</taxon>
        <taxon>Micrococcaceae</taxon>
        <taxon>Arthrobacter</taxon>
    </lineage>
</organism>
<feature type="transmembrane region" description="Helical" evidence="6">
    <location>
        <begin position="49"/>
        <end position="74"/>
    </location>
</feature>
<dbReference type="Proteomes" id="UP000237061">
    <property type="component" value="Unassembled WGS sequence"/>
</dbReference>
<dbReference type="AlphaFoldDB" id="A0A2S3ZVP1"/>
<name>A0A2S3ZVP1_ARTGL</name>
<comment type="caution">
    <text evidence="7">The sequence shown here is derived from an EMBL/GenBank/DDBJ whole genome shotgun (WGS) entry which is preliminary data.</text>
</comment>